<feature type="region of interest" description="Disordered" evidence="1">
    <location>
        <begin position="941"/>
        <end position="1012"/>
    </location>
</feature>
<feature type="compositionally biased region" description="Low complexity" evidence="1">
    <location>
        <begin position="1513"/>
        <end position="1550"/>
    </location>
</feature>
<feature type="region of interest" description="Disordered" evidence="1">
    <location>
        <begin position="790"/>
        <end position="809"/>
    </location>
</feature>
<evidence type="ECO:0000313" key="5">
    <source>
        <dbReference type="EMBL" id="PWY99364.1"/>
    </source>
</evidence>
<feature type="compositionally biased region" description="Low complexity" evidence="1">
    <location>
        <begin position="591"/>
        <end position="606"/>
    </location>
</feature>
<protein>
    <submittedName>
        <fullName evidence="5">Uncharacterized protein</fullName>
    </submittedName>
</protein>
<feature type="region of interest" description="Disordered" evidence="1">
    <location>
        <begin position="1267"/>
        <end position="1663"/>
    </location>
</feature>
<dbReference type="InterPro" id="IPR000261">
    <property type="entry name" value="EH_dom"/>
</dbReference>
<dbReference type="Pfam" id="PF12763">
    <property type="entry name" value="EH"/>
    <property type="match status" value="3"/>
</dbReference>
<dbReference type="SMART" id="SM00165">
    <property type="entry name" value="UBA"/>
    <property type="match status" value="1"/>
</dbReference>
<dbReference type="InterPro" id="IPR002048">
    <property type="entry name" value="EF_hand_dom"/>
</dbReference>
<feature type="compositionally biased region" description="Low complexity" evidence="1">
    <location>
        <begin position="1422"/>
        <end position="1431"/>
    </location>
</feature>
<dbReference type="PANTHER" id="PTHR11216:SF170">
    <property type="entry name" value="DYNAMIN ASSOCIATED PROTEIN 160, ISOFORM D"/>
    <property type="match status" value="1"/>
</dbReference>
<feature type="compositionally biased region" description="Acidic residues" evidence="1">
    <location>
        <begin position="1102"/>
        <end position="1124"/>
    </location>
</feature>
<evidence type="ECO:0000259" key="2">
    <source>
        <dbReference type="PROSITE" id="PS50030"/>
    </source>
</evidence>
<dbReference type="SUPFAM" id="SSF47473">
    <property type="entry name" value="EF-hand"/>
    <property type="match status" value="3"/>
</dbReference>
<reference evidence="5 6" key="1">
    <citation type="journal article" date="2018" name="Mol. Biol. Evol.">
        <title>Broad Genomic Sampling Reveals a Smut Pathogenic Ancestry of the Fungal Clade Ustilaginomycotina.</title>
        <authorList>
            <person name="Kijpornyongpan T."/>
            <person name="Mondo S.J."/>
            <person name="Barry K."/>
            <person name="Sandor L."/>
            <person name="Lee J."/>
            <person name="Lipzen A."/>
            <person name="Pangilinan J."/>
            <person name="LaButti K."/>
            <person name="Hainaut M."/>
            <person name="Henrissat B."/>
            <person name="Grigoriev I.V."/>
            <person name="Spatafora J.W."/>
            <person name="Aime M.C."/>
        </authorList>
    </citation>
    <scope>NUCLEOTIDE SEQUENCE [LARGE SCALE GENOMIC DNA]</scope>
    <source>
        <strain evidence="5 6">MCA 3645</strain>
    </source>
</reference>
<proteinExistence type="predicted"/>
<evidence type="ECO:0000259" key="3">
    <source>
        <dbReference type="PROSITE" id="PS50031"/>
    </source>
</evidence>
<organism evidence="5 6">
    <name type="scientific">Testicularia cyperi</name>
    <dbReference type="NCBI Taxonomy" id="1882483"/>
    <lineage>
        <taxon>Eukaryota</taxon>
        <taxon>Fungi</taxon>
        <taxon>Dikarya</taxon>
        <taxon>Basidiomycota</taxon>
        <taxon>Ustilaginomycotina</taxon>
        <taxon>Ustilaginomycetes</taxon>
        <taxon>Ustilaginales</taxon>
        <taxon>Anthracoideaceae</taxon>
        <taxon>Testicularia</taxon>
    </lineage>
</organism>
<keyword evidence="6" id="KW-1185">Reference proteome</keyword>
<dbReference type="CDD" id="cd00052">
    <property type="entry name" value="EH"/>
    <property type="match status" value="3"/>
</dbReference>
<dbReference type="PROSITE" id="PS50030">
    <property type="entry name" value="UBA"/>
    <property type="match status" value="1"/>
</dbReference>
<feature type="compositionally biased region" description="Polar residues" evidence="1">
    <location>
        <begin position="1196"/>
        <end position="1223"/>
    </location>
</feature>
<dbReference type="STRING" id="1882483.A0A317XM29"/>
<feature type="compositionally biased region" description="Polar residues" evidence="1">
    <location>
        <begin position="908"/>
        <end position="920"/>
    </location>
</feature>
<dbReference type="GO" id="GO:0005737">
    <property type="term" value="C:cytoplasm"/>
    <property type="evidence" value="ECO:0007669"/>
    <property type="project" value="TreeGrafter"/>
</dbReference>
<feature type="compositionally biased region" description="Polar residues" evidence="1">
    <location>
        <begin position="385"/>
        <end position="395"/>
    </location>
</feature>
<dbReference type="PROSITE" id="PS50031">
    <property type="entry name" value="EH"/>
    <property type="match status" value="3"/>
</dbReference>
<feature type="compositionally biased region" description="Low complexity" evidence="1">
    <location>
        <begin position="1449"/>
        <end position="1467"/>
    </location>
</feature>
<dbReference type="SUPFAM" id="SSF46934">
    <property type="entry name" value="UBA-like"/>
    <property type="match status" value="1"/>
</dbReference>
<feature type="region of interest" description="Disordered" evidence="1">
    <location>
        <begin position="1027"/>
        <end position="1249"/>
    </location>
</feature>
<feature type="compositionally biased region" description="Low complexity" evidence="1">
    <location>
        <begin position="405"/>
        <end position="423"/>
    </location>
</feature>
<dbReference type="EMBL" id="KZ819195">
    <property type="protein sequence ID" value="PWY99364.1"/>
    <property type="molecule type" value="Genomic_DNA"/>
</dbReference>
<feature type="compositionally biased region" description="Polar residues" evidence="1">
    <location>
        <begin position="1230"/>
        <end position="1243"/>
    </location>
</feature>
<gene>
    <name evidence="5" type="ORF">BCV70DRAFT_206986</name>
</gene>
<dbReference type="Gene3D" id="1.10.287.1490">
    <property type="match status" value="1"/>
</dbReference>
<dbReference type="GO" id="GO:0006897">
    <property type="term" value="P:endocytosis"/>
    <property type="evidence" value="ECO:0007669"/>
    <property type="project" value="TreeGrafter"/>
</dbReference>
<feature type="domain" description="EH" evidence="3">
    <location>
        <begin position="162"/>
        <end position="251"/>
    </location>
</feature>
<feature type="region of interest" description="Disordered" evidence="1">
    <location>
        <begin position="829"/>
        <end position="924"/>
    </location>
</feature>
<feature type="domain" description="UBA" evidence="2">
    <location>
        <begin position="1673"/>
        <end position="1714"/>
    </location>
</feature>
<feature type="compositionally biased region" description="Low complexity" evidence="1">
    <location>
        <begin position="1084"/>
        <end position="1101"/>
    </location>
</feature>
<dbReference type="InParanoid" id="A0A317XM29"/>
<feature type="region of interest" description="Disordered" evidence="1">
    <location>
        <begin position="579"/>
        <end position="628"/>
    </location>
</feature>
<evidence type="ECO:0000259" key="4">
    <source>
        <dbReference type="PROSITE" id="PS50222"/>
    </source>
</evidence>
<feature type="compositionally biased region" description="Low complexity" evidence="1">
    <location>
        <begin position="859"/>
        <end position="892"/>
    </location>
</feature>
<feature type="compositionally biased region" description="Basic and acidic residues" evidence="1">
    <location>
        <begin position="839"/>
        <end position="855"/>
    </location>
</feature>
<feature type="compositionally biased region" description="Low complexity" evidence="1">
    <location>
        <begin position="1582"/>
        <end position="1626"/>
    </location>
</feature>
<dbReference type="PROSITE" id="PS50222">
    <property type="entry name" value="EF_HAND_2"/>
    <property type="match status" value="1"/>
</dbReference>
<dbReference type="InterPro" id="IPR011992">
    <property type="entry name" value="EF-hand-dom_pair"/>
</dbReference>
<dbReference type="GO" id="GO:0016197">
    <property type="term" value="P:endosomal transport"/>
    <property type="evidence" value="ECO:0007669"/>
    <property type="project" value="TreeGrafter"/>
</dbReference>
<feature type="domain" description="EF-hand" evidence="4">
    <location>
        <begin position="479"/>
        <end position="514"/>
    </location>
</feature>
<dbReference type="InterPro" id="IPR015940">
    <property type="entry name" value="UBA"/>
</dbReference>
<dbReference type="CDD" id="cd14270">
    <property type="entry name" value="UBA"/>
    <property type="match status" value="1"/>
</dbReference>
<dbReference type="Proteomes" id="UP000246740">
    <property type="component" value="Unassembled WGS sequence"/>
</dbReference>
<dbReference type="InterPro" id="IPR009060">
    <property type="entry name" value="UBA-like_sf"/>
</dbReference>
<feature type="domain" description="EH" evidence="3">
    <location>
        <begin position="446"/>
        <end position="535"/>
    </location>
</feature>
<name>A0A317XM29_9BASI</name>
<dbReference type="GO" id="GO:0005886">
    <property type="term" value="C:plasma membrane"/>
    <property type="evidence" value="ECO:0007669"/>
    <property type="project" value="TreeGrafter"/>
</dbReference>
<dbReference type="Gene3D" id="1.10.8.10">
    <property type="entry name" value="DNA helicase RuvA subunit, C-terminal domain"/>
    <property type="match status" value="1"/>
</dbReference>
<feature type="region of interest" description="Disordered" evidence="1">
    <location>
        <begin position="133"/>
        <end position="155"/>
    </location>
</feature>
<dbReference type="Pfam" id="PF00627">
    <property type="entry name" value="UBA"/>
    <property type="match status" value="1"/>
</dbReference>
<accession>A0A317XM29</accession>
<feature type="compositionally biased region" description="Low complexity" evidence="1">
    <location>
        <begin position="1373"/>
        <end position="1391"/>
    </location>
</feature>
<dbReference type="OrthoDB" id="524326at2759"/>
<dbReference type="GO" id="GO:0005509">
    <property type="term" value="F:calcium ion binding"/>
    <property type="evidence" value="ECO:0007669"/>
    <property type="project" value="InterPro"/>
</dbReference>
<feature type="compositionally biased region" description="Low complexity" evidence="1">
    <location>
        <begin position="1343"/>
        <end position="1353"/>
    </location>
</feature>
<dbReference type="PANTHER" id="PTHR11216">
    <property type="entry name" value="EH DOMAIN"/>
    <property type="match status" value="1"/>
</dbReference>
<feature type="region of interest" description="Disordered" evidence="1">
    <location>
        <begin position="651"/>
        <end position="683"/>
    </location>
</feature>
<evidence type="ECO:0000256" key="1">
    <source>
        <dbReference type="SAM" id="MobiDB-lite"/>
    </source>
</evidence>
<feature type="compositionally biased region" description="Low complexity" evidence="1">
    <location>
        <begin position="1173"/>
        <end position="1190"/>
    </location>
</feature>
<evidence type="ECO:0000313" key="6">
    <source>
        <dbReference type="Proteomes" id="UP000246740"/>
    </source>
</evidence>
<feature type="region of interest" description="Disordered" evidence="1">
    <location>
        <begin position="379"/>
        <end position="440"/>
    </location>
</feature>
<sequence>MNKGQRRNNNNQISDWFYQGNVGAENQGSKNKQGFLKTIPECEAESRCKDGNPLKVDSRNKLYMEAKLMVMQPFKVAGAVCSGLARPAMSLLHTSDRGAQRMQCSAVLYSVLYCSRFTAPIFRGPSAEPTWAWSEPHPPTSACSPATPGSGATPPITLSPVERSAFAYLFNLADPERTGIVTGDAAVAFFAKSKLPPAVLGQIWAIADSANNGFLTPPSFSIALRLIGHAQRGESITEASTKRPGPPPTMEGINLPLTAQLTGSQPPAAAAINMPGVIEIKPEDRARYTRIFANSGPVGGLIDGDKAKEIFVKSKLPFDKLGAIWNLADTQARGSLDLTDFIIAMHFIQNTMNGTLNSIPAALPPGLYEQAKGAGSRVLPGSPLAAQNTGGSASGFSPVPQRTMPPSAFPHAAASPTPQAPSSIFATPQKPMAASSTAPWDVTADDKARADQFFDGLDTSKQGRLDGATVVPFFMQSKLTESVLAHIWDLSDITQSGSLNKDEFAVAMHLINGQLAGRPLPQELPSSLVPPSMRNMNLPQAVNPQQSDTQKDLFSLMDDDDGPPAPTISASSAFIAPSSTAPVVGSTPAQSSVTSPAAAPRSAPGPFDDDFFGGDGGSTSQPAAAAVPTSVFGQSTPSAATAAALSPVATGGSFGGARSPGVASPGASTTRLGSAFSPAGDQGAEFGNKSIQLQSTEKAVGDLQAKRSTLESAISSNASSLAELETRLATVRNQHESESKLVKDLESRQSTQNAELKKLREDVIREESELSALKAEKDELEQALMHDREDVRDMKKRMNDVQSETKSLKEQLEKLRKDARQQKGLVAISKKQLATAEAEQDKVAGEIEAVQRGEGVEEAATSSTAAPLAPSSASGVTSPASHAEAALSPAASVRSTNPFDRFGAGATASPSQLDTPTGISTGTALAGGVGAGAILGGVAAAATHADHQQEDLDGSAVETDPFGASATDSAAHSNAGFDDAFAVPGQPASTTAAAPAADFDDNFGDDFGSSAAPTSVVVDSATAVPAQDHGFDDAFGSLDDEKAVEAPAPSATNDAEVPDSKAQQDTSIDGPFGSSAAQSDFEVAAGAPGLDGAAAGAAASADDQDINEDEDDSSDDEDDGPEDVDGYRSPSRGLSAGAADKFPAIETETLNNDAGLDSDRTVPGGFGDVTAGSTAPTALSAEPSSLSAAPVDPTAIGSQAGRTASTTSIAPVSRQETGGTATGTVDEAGDSQNAANGGSESNPGTALAGGAAAAGLGAAALATGAGALALGDGPSTTTTAEPGLTSPVDPQDDVPLSQIAARSKPAEPLASAGNATTLAGAPSISPSSSIKTRRAPPPAPVRSTTSLSAASASNPPVAPEVLAAQPASGETGAAAPVRAAEPVSAPAPAAATNPFGMDDFGASSNPTPAAGAGIGGTAVDGSSSNNSASNFDDFDSAFEDLGQSQTVPVSSTVGATGAGGNTNSAFDDAFDNDFDFVPSFDQPGNAGDAAVAGKSASGTGVNPGNAFDDFDSAFDPAPAATASSATTTTATATRDASGAAPPIVTTTNTLGGAGDGGSSSGQPGTSSNATSGFSFEDAFEPAASSAPAAGVAAASSSAVPSTSTPGVSSSNSTSGVKSPTAPEGTYAPPPGPPPGFTGGVSAPAVPPRNAARTSNPGATTAALETADDYTGALPDDAGPVKQLCGMGFTRANVINALERSNYNTEKALEKLLASA</sequence>
<feature type="compositionally biased region" description="Basic and acidic residues" evidence="1">
    <location>
        <begin position="790"/>
        <end position="799"/>
    </location>
</feature>
<dbReference type="SMART" id="SM00027">
    <property type="entry name" value="EH"/>
    <property type="match status" value="3"/>
</dbReference>
<feature type="domain" description="EH" evidence="3">
    <location>
        <begin position="284"/>
        <end position="374"/>
    </location>
</feature>
<dbReference type="Gene3D" id="1.10.238.10">
    <property type="entry name" value="EF-hand"/>
    <property type="match status" value="3"/>
</dbReference>
<feature type="compositionally biased region" description="Low complexity" evidence="1">
    <location>
        <begin position="984"/>
        <end position="997"/>
    </location>
</feature>